<gene>
    <name evidence="2" type="ORF">Ddye_011693</name>
</gene>
<keyword evidence="3" id="KW-1185">Reference proteome</keyword>
<accession>A0AAE0CHH1</accession>
<proteinExistence type="predicted"/>
<name>A0AAE0CHH1_9ROSI</name>
<comment type="caution">
    <text evidence="2">The sequence shown here is derived from an EMBL/GenBank/DDBJ whole genome shotgun (WGS) entry which is preliminary data.</text>
</comment>
<feature type="region of interest" description="Disordered" evidence="1">
    <location>
        <begin position="46"/>
        <end position="88"/>
    </location>
</feature>
<evidence type="ECO:0000313" key="2">
    <source>
        <dbReference type="EMBL" id="KAK2651837.1"/>
    </source>
</evidence>
<dbReference type="EMBL" id="JANJYI010000004">
    <property type="protein sequence ID" value="KAK2651837.1"/>
    <property type="molecule type" value="Genomic_DNA"/>
</dbReference>
<feature type="region of interest" description="Disordered" evidence="1">
    <location>
        <begin position="1"/>
        <end position="23"/>
    </location>
</feature>
<evidence type="ECO:0000313" key="3">
    <source>
        <dbReference type="Proteomes" id="UP001280121"/>
    </source>
</evidence>
<evidence type="ECO:0000256" key="1">
    <source>
        <dbReference type="SAM" id="MobiDB-lite"/>
    </source>
</evidence>
<sequence>MTPEKLPEIERGRRQKPNGSRSRFAYGRFEFSSSYGRCLRSLMDPDPYSASSSEVNPLLGYRGGETPVMRRRRRSTEPPLTYPSSSASSEVAVVTVTRSRHRLGHAKPPSSGSREAAVVRVTHPLFTQEQPSAPTISHLSTRFTSPVQSPPLTPSDRDQFLSHLSLSSVGYSYCFSKLFGERMIDKDFRPGGFAEYMVKDMGMSVDVVEKSENNNQNGVAWCCIGQAVVFSYGG</sequence>
<reference evidence="2" key="1">
    <citation type="journal article" date="2023" name="Plant J.">
        <title>Genome sequences and population genomics provide insights into the demographic history, inbreeding, and mutation load of two 'living fossil' tree species of Dipteronia.</title>
        <authorList>
            <person name="Feng Y."/>
            <person name="Comes H.P."/>
            <person name="Chen J."/>
            <person name="Zhu S."/>
            <person name="Lu R."/>
            <person name="Zhang X."/>
            <person name="Li P."/>
            <person name="Qiu J."/>
            <person name="Olsen K.M."/>
            <person name="Qiu Y."/>
        </authorList>
    </citation>
    <scope>NUCLEOTIDE SEQUENCE</scope>
    <source>
        <strain evidence="2">KIB01</strain>
    </source>
</reference>
<protein>
    <submittedName>
        <fullName evidence="2">Uncharacterized protein</fullName>
    </submittedName>
</protein>
<feature type="compositionally biased region" description="Basic and acidic residues" evidence="1">
    <location>
        <begin position="1"/>
        <end position="12"/>
    </location>
</feature>
<organism evidence="2 3">
    <name type="scientific">Dipteronia dyeriana</name>
    <dbReference type="NCBI Taxonomy" id="168575"/>
    <lineage>
        <taxon>Eukaryota</taxon>
        <taxon>Viridiplantae</taxon>
        <taxon>Streptophyta</taxon>
        <taxon>Embryophyta</taxon>
        <taxon>Tracheophyta</taxon>
        <taxon>Spermatophyta</taxon>
        <taxon>Magnoliopsida</taxon>
        <taxon>eudicotyledons</taxon>
        <taxon>Gunneridae</taxon>
        <taxon>Pentapetalae</taxon>
        <taxon>rosids</taxon>
        <taxon>malvids</taxon>
        <taxon>Sapindales</taxon>
        <taxon>Sapindaceae</taxon>
        <taxon>Hippocastanoideae</taxon>
        <taxon>Acereae</taxon>
        <taxon>Dipteronia</taxon>
    </lineage>
</organism>
<dbReference type="AlphaFoldDB" id="A0AAE0CHH1"/>
<dbReference type="Proteomes" id="UP001280121">
    <property type="component" value="Unassembled WGS sequence"/>
</dbReference>